<proteinExistence type="predicted"/>
<name>A0ABZ0WLA0_9BURK</name>
<keyword evidence="1" id="KW-0472">Membrane</keyword>
<dbReference type="Pfam" id="PF13490">
    <property type="entry name" value="zf-HC2"/>
    <property type="match status" value="1"/>
</dbReference>
<feature type="domain" description="Putative zinc-finger" evidence="2">
    <location>
        <begin position="8"/>
        <end position="34"/>
    </location>
</feature>
<evidence type="ECO:0000313" key="4">
    <source>
        <dbReference type="Proteomes" id="UP001325479"/>
    </source>
</evidence>
<reference evidence="3 4" key="1">
    <citation type="submission" date="2023-12" db="EMBL/GenBank/DDBJ databases">
        <title>Genome sequencing and assembly of bacterial species from a model synthetic community.</title>
        <authorList>
            <person name="Hogle S.L."/>
        </authorList>
    </citation>
    <scope>NUCLEOTIDE SEQUENCE [LARGE SCALE GENOMIC DNA]</scope>
    <source>
        <strain evidence="3 4">HAMBI 2494</strain>
    </source>
</reference>
<dbReference type="Gene3D" id="1.10.10.1320">
    <property type="entry name" value="Anti-sigma factor, zinc-finger domain"/>
    <property type="match status" value="1"/>
</dbReference>
<keyword evidence="1" id="KW-0812">Transmembrane</keyword>
<dbReference type="Proteomes" id="UP001325479">
    <property type="component" value="Chromosome"/>
</dbReference>
<organism evidence="3 4">
    <name type="scientific">Paraburkholderia kururiensis</name>
    <dbReference type="NCBI Taxonomy" id="984307"/>
    <lineage>
        <taxon>Bacteria</taxon>
        <taxon>Pseudomonadati</taxon>
        <taxon>Pseudomonadota</taxon>
        <taxon>Betaproteobacteria</taxon>
        <taxon>Burkholderiales</taxon>
        <taxon>Burkholderiaceae</taxon>
        <taxon>Paraburkholderia</taxon>
    </lineage>
</organism>
<dbReference type="EMBL" id="CP139965">
    <property type="protein sequence ID" value="WQD78120.1"/>
    <property type="molecule type" value="Genomic_DNA"/>
</dbReference>
<evidence type="ECO:0000256" key="1">
    <source>
        <dbReference type="SAM" id="Phobius"/>
    </source>
</evidence>
<accession>A0ABZ0WLA0</accession>
<feature type="transmembrane region" description="Helical" evidence="1">
    <location>
        <begin position="91"/>
        <end position="113"/>
    </location>
</feature>
<keyword evidence="1" id="KW-1133">Transmembrane helix</keyword>
<dbReference type="InterPro" id="IPR041916">
    <property type="entry name" value="Anti_sigma_zinc_sf"/>
</dbReference>
<evidence type="ECO:0000313" key="3">
    <source>
        <dbReference type="EMBL" id="WQD78120.1"/>
    </source>
</evidence>
<keyword evidence="4" id="KW-1185">Reference proteome</keyword>
<gene>
    <name evidence="3" type="ORF">U0042_29625</name>
</gene>
<sequence>MTNVDDTLLMLYVDGELPPEQRAEVEAAVAHSPDLSARVAALRASCLPYRAAYERQHLPPVPQSLTRRIEELVSVSTPQQRPARPARRTQAPWLAAAFVAGAICSGVLTAYFAGGNALPASVDPWVRSVADYQVLYGRETVAALKEDHAATEQILTDLSQRQGMPIRVPDLREAGLKFKRVQVLYYHNRPLIQMVYLPERGDPVALCVIEDTHGDAPLRMQQVGEMKTVTWRANKLAYVLLARNDSVDLKEMAQQIVNGKAGDLYGNATENVPRGKSLT</sequence>
<dbReference type="InterPro" id="IPR027383">
    <property type="entry name" value="Znf_put"/>
</dbReference>
<protein>
    <submittedName>
        <fullName evidence="3">Zf-HC2 domain-containing protein</fullName>
    </submittedName>
</protein>
<evidence type="ECO:0000259" key="2">
    <source>
        <dbReference type="Pfam" id="PF13490"/>
    </source>
</evidence>
<dbReference type="RefSeq" id="WP_114811238.1">
    <property type="nucleotide sequence ID" value="NZ_CP139965.1"/>
</dbReference>